<proteinExistence type="predicted"/>
<dbReference type="Proteomes" id="UP000622317">
    <property type="component" value="Unassembled WGS sequence"/>
</dbReference>
<sequence length="206" mass="23326">MPLRERHLELTKEPLSPKVRSFLEAADLFCNDFFDTGANKRIPRFLPADYELVCRGLKTLKDGELLLGNRFCEWGSGLGIATCLASLSGYEAHGIEIEPELVKRSRTLAAQQQVPALFLESSFLPKGFDFLQTQGGRELMTPANARSESFAYEDCDWQLDDIDLFYAYPWPEEQQSHLDLFESVAADGAYLLCYYGDNDLCAYQKV</sequence>
<dbReference type="SUPFAM" id="SSF53335">
    <property type="entry name" value="S-adenosyl-L-methionine-dependent methyltransferases"/>
    <property type="match status" value="1"/>
</dbReference>
<accession>A0A927F8I6</accession>
<keyword evidence="2" id="KW-1185">Reference proteome</keyword>
<evidence type="ECO:0008006" key="3">
    <source>
        <dbReference type="Google" id="ProtNLM"/>
    </source>
</evidence>
<comment type="caution">
    <text evidence="1">The sequence shown here is derived from an EMBL/GenBank/DDBJ whole genome shotgun (WGS) entry which is preliminary data.</text>
</comment>
<dbReference type="RefSeq" id="WP_191617372.1">
    <property type="nucleotide sequence ID" value="NZ_JACYFG010000035.1"/>
</dbReference>
<gene>
    <name evidence="1" type="ORF">IEN85_12235</name>
</gene>
<organism evidence="1 2">
    <name type="scientific">Pelagicoccus enzymogenes</name>
    <dbReference type="NCBI Taxonomy" id="2773457"/>
    <lineage>
        <taxon>Bacteria</taxon>
        <taxon>Pseudomonadati</taxon>
        <taxon>Verrucomicrobiota</taxon>
        <taxon>Opitutia</taxon>
        <taxon>Puniceicoccales</taxon>
        <taxon>Pelagicoccaceae</taxon>
        <taxon>Pelagicoccus</taxon>
    </lineage>
</organism>
<dbReference type="InterPro" id="IPR029063">
    <property type="entry name" value="SAM-dependent_MTases_sf"/>
</dbReference>
<evidence type="ECO:0000313" key="2">
    <source>
        <dbReference type="Proteomes" id="UP000622317"/>
    </source>
</evidence>
<dbReference type="Gene3D" id="3.40.50.150">
    <property type="entry name" value="Vaccinia Virus protein VP39"/>
    <property type="match status" value="1"/>
</dbReference>
<name>A0A927F8I6_9BACT</name>
<protein>
    <recommendedName>
        <fullName evidence="3">Methyltransferase</fullName>
    </recommendedName>
</protein>
<evidence type="ECO:0000313" key="1">
    <source>
        <dbReference type="EMBL" id="MBD5780262.1"/>
    </source>
</evidence>
<dbReference type="AlphaFoldDB" id="A0A927F8I6"/>
<reference evidence="1" key="1">
    <citation type="submission" date="2020-09" db="EMBL/GenBank/DDBJ databases">
        <title>Pelagicoccus enzymogenes sp. nov. with an EPS production, isolated from marine sediment.</title>
        <authorList>
            <person name="Feng X."/>
        </authorList>
    </citation>
    <scope>NUCLEOTIDE SEQUENCE</scope>
    <source>
        <strain evidence="1">NFK12</strain>
    </source>
</reference>
<dbReference type="EMBL" id="JACYFG010000035">
    <property type="protein sequence ID" value="MBD5780262.1"/>
    <property type="molecule type" value="Genomic_DNA"/>
</dbReference>